<organism evidence="2 3">
    <name type="scientific">Lentinus brumalis</name>
    <dbReference type="NCBI Taxonomy" id="2498619"/>
    <lineage>
        <taxon>Eukaryota</taxon>
        <taxon>Fungi</taxon>
        <taxon>Dikarya</taxon>
        <taxon>Basidiomycota</taxon>
        <taxon>Agaricomycotina</taxon>
        <taxon>Agaricomycetes</taxon>
        <taxon>Polyporales</taxon>
        <taxon>Polyporaceae</taxon>
        <taxon>Lentinus</taxon>
    </lineage>
</organism>
<feature type="compositionally biased region" description="Basic and acidic residues" evidence="1">
    <location>
        <begin position="106"/>
        <end position="117"/>
    </location>
</feature>
<sequence>MPHKRAKRSVREQKRKESGSDVAPGAKKAIENEEIPKSVSRVLNAAKVRQEWAEKKRKGSEDDGAGPSRKRRKQSGTGDGDTGGGKQTQQTQLRIMPGESMAHFNRRVEESMRHTVKEAMQSSSARMRQVRKEELAASEKEKKKRTAGAEERTKGRKRIRAGDESDSDDDPSPRKAKAKEAGPKDFEKISTSAPKRLNDIVQAPPNIKQLPRKAKKLAAQGGSQKDAGGQSLSDGVRSMAQKAMLEEERERAIRLYREMKKGRAAG</sequence>
<feature type="compositionally biased region" description="Gly residues" evidence="1">
    <location>
        <begin position="77"/>
        <end position="86"/>
    </location>
</feature>
<dbReference type="GO" id="GO:0005634">
    <property type="term" value="C:nucleus"/>
    <property type="evidence" value="ECO:0007669"/>
    <property type="project" value="TreeGrafter"/>
</dbReference>
<evidence type="ECO:0000313" key="3">
    <source>
        <dbReference type="Proteomes" id="UP000256964"/>
    </source>
</evidence>
<dbReference type="PANTHER" id="PTHR21838">
    <property type="entry name" value="COILED-COIL DOMAIN-CONTAINING PROTEIN 137"/>
    <property type="match status" value="1"/>
</dbReference>
<evidence type="ECO:0000256" key="1">
    <source>
        <dbReference type="SAM" id="MobiDB-lite"/>
    </source>
</evidence>
<feature type="compositionally biased region" description="Basic and acidic residues" evidence="1">
    <location>
        <begin position="178"/>
        <end position="188"/>
    </location>
</feature>
<gene>
    <name evidence="2" type="ORF">OH76DRAFT_1379201</name>
</gene>
<dbReference type="AlphaFoldDB" id="A0A371DFP7"/>
<dbReference type="OrthoDB" id="5876637at2759"/>
<keyword evidence="3" id="KW-1185">Reference proteome</keyword>
<dbReference type="EMBL" id="KZ857395">
    <property type="protein sequence ID" value="RDX51375.1"/>
    <property type="molecule type" value="Genomic_DNA"/>
</dbReference>
<feature type="compositionally biased region" description="Basic and acidic residues" evidence="1">
    <location>
        <begin position="130"/>
        <end position="153"/>
    </location>
</feature>
<feature type="compositionally biased region" description="Basic and acidic residues" evidence="1">
    <location>
        <begin position="9"/>
        <end position="19"/>
    </location>
</feature>
<dbReference type="InterPro" id="IPR026680">
    <property type="entry name" value="CCDC137"/>
</dbReference>
<evidence type="ECO:0000313" key="2">
    <source>
        <dbReference type="EMBL" id="RDX51375.1"/>
    </source>
</evidence>
<dbReference type="STRING" id="139420.A0A371DFP7"/>
<name>A0A371DFP7_9APHY</name>
<reference evidence="2 3" key="1">
    <citation type="journal article" date="2018" name="Biotechnol. Biofuels">
        <title>Integrative visual omics of the white-rot fungus Polyporus brumalis exposes the biotechnological potential of its oxidative enzymes for delignifying raw plant biomass.</title>
        <authorList>
            <person name="Miyauchi S."/>
            <person name="Rancon A."/>
            <person name="Drula E."/>
            <person name="Hage H."/>
            <person name="Chaduli D."/>
            <person name="Favel A."/>
            <person name="Grisel S."/>
            <person name="Henrissat B."/>
            <person name="Herpoel-Gimbert I."/>
            <person name="Ruiz-Duenas F.J."/>
            <person name="Chevret D."/>
            <person name="Hainaut M."/>
            <person name="Lin J."/>
            <person name="Wang M."/>
            <person name="Pangilinan J."/>
            <person name="Lipzen A."/>
            <person name="Lesage-Meessen L."/>
            <person name="Navarro D."/>
            <person name="Riley R."/>
            <person name="Grigoriev I.V."/>
            <person name="Zhou S."/>
            <person name="Raouche S."/>
            <person name="Rosso M.N."/>
        </authorList>
    </citation>
    <scope>NUCLEOTIDE SEQUENCE [LARGE SCALE GENOMIC DNA]</scope>
    <source>
        <strain evidence="2 3">BRFM 1820</strain>
    </source>
</reference>
<proteinExistence type="predicted"/>
<dbReference type="Proteomes" id="UP000256964">
    <property type="component" value="Unassembled WGS sequence"/>
</dbReference>
<accession>A0A371DFP7</accession>
<feature type="region of interest" description="Disordered" evidence="1">
    <location>
        <begin position="1"/>
        <end position="245"/>
    </location>
</feature>
<protein>
    <submittedName>
        <fullName evidence="2">Uncharacterized protein</fullName>
    </submittedName>
</protein>
<dbReference type="PANTHER" id="PTHR21838:SF2">
    <property type="entry name" value="COILED-COIL DOMAIN-CONTAINING PROTEIN 137"/>
    <property type="match status" value="1"/>
</dbReference>